<dbReference type="VEuPathDB" id="FungiDB:FOXG_19288"/>
<dbReference type="InterPro" id="IPR046797">
    <property type="entry name" value="PDDEXK_12"/>
</dbReference>
<feature type="compositionally biased region" description="Acidic residues" evidence="1">
    <location>
        <begin position="94"/>
        <end position="105"/>
    </location>
</feature>
<evidence type="ECO:0000313" key="4">
    <source>
        <dbReference type="Proteomes" id="UP000009097"/>
    </source>
</evidence>
<name>A0A0J9WLU9_FUSO4</name>
<proteinExistence type="predicted"/>
<organism evidence="3 4">
    <name type="scientific">Fusarium oxysporum f. sp. lycopersici (strain 4287 / CBS 123668 / FGSC 9935 / NRRL 34936)</name>
    <name type="common">Fusarium vascular wilt of tomato</name>
    <dbReference type="NCBI Taxonomy" id="426428"/>
    <lineage>
        <taxon>Eukaryota</taxon>
        <taxon>Fungi</taxon>
        <taxon>Dikarya</taxon>
        <taxon>Ascomycota</taxon>
        <taxon>Pezizomycotina</taxon>
        <taxon>Sordariomycetes</taxon>
        <taxon>Hypocreomycetidae</taxon>
        <taxon>Hypocreales</taxon>
        <taxon>Nectriaceae</taxon>
        <taxon>Fusarium</taxon>
        <taxon>Fusarium oxysporum species complex</taxon>
    </lineage>
</organism>
<reference evidence="3" key="1">
    <citation type="submission" date="2007-04" db="EMBL/GenBank/DDBJ databases">
        <authorList>
            <consortium name="The Broad Institute Genome Sequencing Platform"/>
            <person name="Birren B."/>
            <person name="Lander E."/>
            <person name="Galagan J."/>
            <person name="Nusbaum C."/>
            <person name="Devon K."/>
            <person name="Ma L.-J."/>
            <person name="Jaffe D."/>
            <person name="Butler J."/>
            <person name="Alvarez P."/>
            <person name="Gnerre S."/>
            <person name="Grabherr M."/>
            <person name="Kleber M."/>
            <person name="Mauceli E."/>
            <person name="Brockman W."/>
            <person name="MacCallum I.A."/>
            <person name="Young S."/>
            <person name="LaButti K."/>
            <person name="DeCaprio D."/>
            <person name="Crawford M."/>
            <person name="Koehrsen M."/>
            <person name="Engels R."/>
            <person name="Montgomery P."/>
            <person name="Pearson M."/>
            <person name="Howarth C."/>
            <person name="Larson L."/>
            <person name="White J."/>
            <person name="O'Leary S."/>
            <person name="Kodira C."/>
            <person name="Zeng Q."/>
            <person name="Yandava C."/>
            <person name="Alvarado L."/>
            <person name="Kistler C."/>
            <person name="Shim W.-B."/>
            <person name="Kang S."/>
            <person name="Woloshuk C."/>
        </authorList>
    </citation>
    <scope>NUCLEOTIDE SEQUENCE</scope>
    <source>
        <strain evidence="3">4287</strain>
    </source>
</reference>
<gene>
    <name evidence="3" type="ORF">FOXG_19288</name>
</gene>
<dbReference type="EMBL" id="DS231702">
    <property type="protein sequence ID" value="KNB04412.1"/>
    <property type="molecule type" value="Genomic_DNA"/>
</dbReference>
<feature type="compositionally biased region" description="Low complexity" evidence="1">
    <location>
        <begin position="115"/>
        <end position="143"/>
    </location>
</feature>
<dbReference type="KEGG" id="fox:FOXG_19288"/>
<dbReference type="Proteomes" id="UP000009097">
    <property type="component" value="Unassembled WGS sequence"/>
</dbReference>
<evidence type="ECO:0000256" key="1">
    <source>
        <dbReference type="SAM" id="MobiDB-lite"/>
    </source>
</evidence>
<dbReference type="Pfam" id="PF20516">
    <property type="entry name" value="PDDEXK_12"/>
    <property type="match status" value="1"/>
</dbReference>
<feature type="region of interest" description="Disordered" evidence="1">
    <location>
        <begin position="24"/>
        <end position="58"/>
    </location>
</feature>
<dbReference type="OrthoDB" id="4161186at2759"/>
<feature type="compositionally biased region" description="Basic and acidic residues" evidence="1">
    <location>
        <begin position="27"/>
        <end position="44"/>
    </location>
</feature>
<evidence type="ECO:0000313" key="3">
    <source>
        <dbReference type="EMBL" id="KNB04412.1"/>
    </source>
</evidence>
<sequence>MNDFNHSIISWLEGVPTDFSCTGAHLTPKEHPNSKKRPYFDSDRPLSPPPSQDHTQDIFPGTDLALEMQPSTPSNKRRKLGGVPILAAHAVDVNNDDNNDDEANEETPRQDGPRSVNDSNNSSRQSSHASNHSSPSKIFSSLSLNPDGLEEKQLDLLDPRIPDTLALLSNEMDDIGTGDRVIPEYLESEISDLQKSTPAYGSFKPRVFDKPTGEGLPLKRYLPHLHHELRLAEVMQLVGDAKDCNDMEDDEAGWNNLVHTPLLKAAFYGKTPRGRQLDGFRPCTSAGILPAYRMKASQGKKVDYVFHLDPEKDDNQPQTMEAIKEIRGVLTDSSINHTSYAPLRPLPISVSIETKRGGASARKAQLQMGVWHAAQWRHLYKLAGDDLQKLPFIPGILVHGHEWIFVASTYHNGKTTLWTSGSFGSTLRLLSTFQVIAGIQRLRTWALEVFWPWYVTYVLRVLAPPTPVTTS</sequence>
<dbReference type="RefSeq" id="XP_018242457.1">
    <property type="nucleotide sequence ID" value="XM_018399489.1"/>
</dbReference>
<reference evidence="3" key="2">
    <citation type="journal article" date="2010" name="Nature">
        <title>Comparative genomics reveals mobile pathogenicity chromosomes in Fusarium.</title>
        <authorList>
            <person name="Ma L.J."/>
            <person name="van der Does H.C."/>
            <person name="Borkovich K.A."/>
            <person name="Coleman J.J."/>
            <person name="Daboussi M.J."/>
            <person name="Di Pietro A."/>
            <person name="Dufresne M."/>
            <person name="Freitag M."/>
            <person name="Grabherr M."/>
            <person name="Henrissat B."/>
            <person name="Houterman P.M."/>
            <person name="Kang S."/>
            <person name="Shim W.B."/>
            <person name="Woloshuk C."/>
            <person name="Xie X."/>
            <person name="Xu J.R."/>
            <person name="Antoniw J."/>
            <person name="Baker S.E."/>
            <person name="Bluhm B.H."/>
            <person name="Breakspear A."/>
            <person name="Brown D.W."/>
            <person name="Butchko R.A."/>
            <person name="Chapman S."/>
            <person name="Coulson R."/>
            <person name="Coutinho P.M."/>
            <person name="Danchin E.G."/>
            <person name="Diener A."/>
            <person name="Gale L.R."/>
            <person name="Gardiner D.M."/>
            <person name="Goff S."/>
            <person name="Hammond-Kosack K.E."/>
            <person name="Hilburn K."/>
            <person name="Hua-Van A."/>
            <person name="Jonkers W."/>
            <person name="Kazan K."/>
            <person name="Kodira C.D."/>
            <person name="Koehrsen M."/>
            <person name="Kumar L."/>
            <person name="Lee Y.H."/>
            <person name="Li L."/>
            <person name="Manners J.M."/>
            <person name="Miranda-Saavedra D."/>
            <person name="Mukherjee M."/>
            <person name="Park G."/>
            <person name="Park J."/>
            <person name="Park S.Y."/>
            <person name="Proctor R.H."/>
            <person name="Regev A."/>
            <person name="Ruiz-Roldan M.C."/>
            <person name="Sain D."/>
            <person name="Sakthikumar S."/>
            <person name="Sykes S."/>
            <person name="Schwartz D.C."/>
            <person name="Turgeon B.G."/>
            <person name="Wapinski I."/>
            <person name="Yoder O."/>
            <person name="Young S."/>
            <person name="Zeng Q."/>
            <person name="Zhou S."/>
            <person name="Galagan J."/>
            <person name="Cuomo C.A."/>
            <person name="Kistler H.C."/>
            <person name="Rep M."/>
        </authorList>
    </citation>
    <scope>NUCLEOTIDE SEQUENCE [LARGE SCALE GENOMIC DNA]</scope>
    <source>
        <strain evidence="3">4287</strain>
    </source>
</reference>
<dbReference type="AlphaFoldDB" id="A0A0J9WLU9"/>
<evidence type="ECO:0000259" key="2">
    <source>
        <dbReference type="Pfam" id="PF20516"/>
    </source>
</evidence>
<protein>
    <recommendedName>
        <fullName evidence="2">PD-(D/E)XK nuclease-like domain-containing protein</fullName>
    </recommendedName>
</protein>
<dbReference type="GeneID" id="28959994"/>
<accession>A0A0J9WLU9</accession>
<feature type="region of interest" description="Disordered" evidence="1">
    <location>
        <begin position="90"/>
        <end position="144"/>
    </location>
</feature>
<feature type="domain" description="PD-(D/E)XK nuclease-like" evidence="2">
    <location>
        <begin position="226"/>
        <end position="451"/>
    </location>
</feature>